<keyword evidence="10" id="KW-0472">Membrane</keyword>
<keyword evidence="6 10" id="KW-0812">Transmembrane</keyword>
<dbReference type="CDD" id="cd00082">
    <property type="entry name" value="HisKA"/>
    <property type="match status" value="1"/>
</dbReference>
<keyword evidence="8 10" id="KW-1133">Transmembrane helix</keyword>
<evidence type="ECO:0000256" key="4">
    <source>
        <dbReference type="ARBA" id="ARBA00022553"/>
    </source>
</evidence>
<dbReference type="SUPFAM" id="SSF47384">
    <property type="entry name" value="Homodimeric domain of signal transducing histidine kinase"/>
    <property type="match status" value="1"/>
</dbReference>
<keyword evidence="5" id="KW-0808">Transferase</keyword>
<dbReference type="InterPro" id="IPR005467">
    <property type="entry name" value="His_kinase_dom"/>
</dbReference>
<accession>A0ABW4XPT6</accession>
<dbReference type="Pfam" id="PF02518">
    <property type="entry name" value="HATPase_c"/>
    <property type="match status" value="1"/>
</dbReference>
<name>A0ABW4XPT6_9GAMM</name>
<keyword evidence="9" id="KW-0902">Two-component regulatory system</keyword>
<gene>
    <name evidence="13" type="ORF">ACFSJ3_12630</name>
</gene>
<evidence type="ECO:0000256" key="10">
    <source>
        <dbReference type="SAM" id="Phobius"/>
    </source>
</evidence>
<evidence type="ECO:0000256" key="7">
    <source>
        <dbReference type="ARBA" id="ARBA00022777"/>
    </source>
</evidence>
<evidence type="ECO:0000256" key="5">
    <source>
        <dbReference type="ARBA" id="ARBA00022679"/>
    </source>
</evidence>
<dbReference type="Pfam" id="PF00512">
    <property type="entry name" value="HisKA"/>
    <property type="match status" value="1"/>
</dbReference>
<dbReference type="SUPFAM" id="SSF55874">
    <property type="entry name" value="ATPase domain of HSP90 chaperone/DNA topoisomerase II/histidine kinase"/>
    <property type="match status" value="1"/>
</dbReference>
<dbReference type="EC" id="2.7.13.3" evidence="3"/>
<evidence type="ECO:0000259" key="12">
    <source>
        <dbReference type="PROSITE" id="PS50885"/>
    </source>
</evidence>
<evidence type="ECO:0000256" key="9">
    <source>
        <dbReference type="ARBA" id="ARBA00023012"/>
    </source>
</evidence>
<dbReference type="InterPro" id="IPR050428">
    <property type="entry name" value="TCS_sensor_his_kinase"/>
</dbReference>
<feature type="domain" description="Histidine kinase" evidence="11">
    <location>
        <begin position="235"/>
        <end position="428"/>
    </location>
</feature>
<evidence type="ECO:0000259" key="11">
    <source>
        <dbReference type="PROSITE" id="PS50109"/>
    </source>
</evidence>
<dbReference type="InterPro" id="IPR036890">
    <property type="entry name" value="HATPase_C_sf"/>
</dbReference>
<evidence type="ECO:0000256" key="2">
    <source>
        <dbReference type="ARBA" id="ARBA00004370"/>
    </source>
</evidence>
<dbReference type="EMBL" id="JBHUHT010000013">
    <property type="protein sequence ID" value="MFD2096835.1"/>
    <property type="molecule type" value="Genomic_DNA"/>
</dbReference>
<dbReference type="InterPro" id="IPR003594">
    <property type="entry name" value="HATPase_dom"/>
</dbReference>
<dbReference type="PROSITE" id="PS50885">
    <property type="entry name" value="HAMP"/>
    <property type="match status" value="1"/>
</dbReference>
<feature type="transmembrane region" description="Helical" evidence="10">
    <location>
        <begin position="9"/>
        <end position="28"/>
    </location>
</feature>
<dbReference type="RefSeq" id="WP_345339538.1">
    <property type="nucleotide sequence ID" value="NZ_BAABLI010000009.1"/>
</dbReference>
<keyword evidence="7 13" id="KW-0418">Kinase</keyword>
<dbReference type="InterPro" id="IPR036097">
    <property type="entry name" value="HisK_dim/P_sf"/>
</dbReference>
<keyword evidence="4" id="KW-0597">Phosphoprotein</keyword>
<dbReference type="Gene3D" id="1.10.287.130">
    <property type="match status" value="1"/>
</dbReference>
<dbReference type="SMART" id="SM00387">
    <property type="entry name" value="HATPase_c"/>
    <property type="match status" value="1"/>
</dbReference>
<dbReference type="PANTHER" id="PTHR45436:SF16">
    <property type="entry name" value="HISTIDINE KINASE"/>
    <property type="match status" value="1"/>
</dbReference>
<evidence type="ECO:0000256" key="1">
    <source>
        <dbReference type="ARBA" id="ARBA00000085"/>
    </source>
</evidence>
<comment type="catalytic activity">
    <reaction evidence="1">
        <text>ATP + protein L-histidine = ADP + protein N-phospho-L-histidine.</text>
        <dbReference type="EC" id="2.7.13.3"/>
    </reaction>
</comment>
<dbReference type="InterPro" id="IPR003661">
    <property type="entry name" value="HisK_dim/P_dom"/>
</dbReference>
<comment type="subcellular location">
    <subcellularLocation>
        <location evidence="2">Membrane</location>
    </subcellularLocation>
</comment>
<dbReference type="Gene3D" id="3.30.565.10">
    <property type="entry name" value="Histidine kinase-like ATPase, C-terminal domain"/>
    <property type="match status" value="1"/>
</dbReference>
<dbReference type="PROSITE" id="PS50109">
    <property type="entry name" value="HIS_KIN"/>
    <property type="match status" value="1"/>
</dbReference>
<evidence type="ECO:0000256" key="8">
    <source>
        <dbReference type="ARBA" id="ARBA00022989"/>
    </source>
</evidence>
<dbReference type="Proteomes" id="UP001597380">
    <property type="component" value="Unassembled WGS sequence"/>
</dbReference>
<evidence type="ECO:0000256" key="6">
    <source>
        <dbReference type="ARBA" id="ARBA00022692"/>
    </source>
</evidence>
<dbReference type="InterPro" id="IPR003660">
    <property type="entry name" value="HAMP_dom"/>
</dbReference>
<evidence type="ECO:0000313" key="13">
    <source>
        <dbReference type="EMBL" id="MFD2096835.1"/>
    </source>
</evidence>
<reference evidence="14" key="1">
    <citation type="journal article" date="2019" name="Int. J. Syst. Evol. Microbiol.">
        <title>The Global Catalogue of Microorganisms (GCM) 10K type strain sequencing project: providing services to taxonomists for standard genome sequencing and annotation.</title>
        <authorList>
            <consortium name="The Broad Institute Genomics Platform"/>
            <consortium name="The Broad Institute Genome Sequencing Center for Infectious Disease"/>
            <person name="Wu L."/>
            <person name="Ma J."/>
        </authorList>
    </citation>
    <scope>NUCLEOTIDE SEQUENCE [LARGE SCALE GENOMIC DNA]</scope>
    <source>
        <strain evidence="14">CGMCC 1.10992</strain>
    </source>
</reference>
<organism evidence="13 14">
    <name type="scientific">Corallincola platygyrae</name>
    <dbReference type="NCBI Taxonomy" id="1193278"/>
    <lineage>
        <taxon>Bacteria</taxon>
        <taxon>Pseudomonadati</taxon>
        <taxon>Pseudomonadota</taxon>
        <taxon>Gammaproteobacteria</taxon>
        <taxon>Alteromonadales</taxon>
        <taxon>Psychromonadaceae</taxon>
        <taxon>Corallincola</taxon>
    </lineage>
</organism>
<evidence type="ECO:0000256" key="3">
    <source>
        <dbReference type="ARBA" id="ARBA00012438"/>
    </source>
</evidence>
<dbReference type="GO" id="GO:0016301">
    <property type="term" value="F:kinase activity"/>
    <property type="evidence" value="ECO:0007669"/>
    <property type="project" value="UniProtKB-KW"/>
</dbReference>
<feature type="domain" description="HAMP" evidence="12">
    <location>
        <begin position="172"/>
        <end position="227"/>
    </location>
</feature>
<dbReference type="SMART" id="SM00388">
    <property type="entry name" value="HisKA"/>
    <property type="match status" value="1"/>
</dbReference>
<dbReference type="PANTHER" id="PTHR45436">
    <property type="entry name" value="SENSOR HISTIDINE KINASE YKOH"/>
    <property type="match status" value="1"/>
</dbReference>
<evidence type="ECO:0000313" key="14">
    <source>
        <dbReference type="Proteomes" id="UP001597380"/>
    </source>
</evidence>
<comment type="caution">
    <text evidence="13">The sequence shown here is derived from an EMBL/GenBank/DDBJ whole genome shotgun (WGS) entry which is preliminary data.</text>
</comment>
<keyword evidence="14" id="KW-1185">Reference proteome</keyword>
<proteinExistence type="predicted"/>
<protein>
    <recommendedName>
        <fullName evidence="3">histidine kinase</fullName>
        <ecNumber evidence="3">2.7.13.3</ecNumber>
    </recommendedName>
</protein>
<sequence length="437" mass="49276">MTMTSRRLTFIYFSIVAFAIIGAHIAIFDLTLDDIESLYARNRLNAAYESNRIEIEQLDAGRLVLSPSITAYVGRDSLPQYVTLPDDFEAGSVIEQELIPVEFPDLTGDQPEYQYFLLFQSGPKPGQEIFLLNMDMSYEQAEDEVLLNQTKQLAMSLMLLVVSLMVVLRISTHLSRPLSMLAEKLRIRKPEDFSPLELPDVGTNTTEVELLVGSFNQYQQQIETLLDRERSFNRYASHELRSPLMVIRGASSLLKQSADPAFVDKQRQRIEVACTEMNDIVTTLLSLTRDEKDADQALAREISEQEIIDICIDHEHLLQGRNVSWRVHVAAGTQLAIPEVSFKILLGNLIKNAFAYTEQGSVDVELDSEVMRVKDTGAGLSADPRGIEGYGLGLVIVRDICRKYHWAFNLKDQSRQGCVAEVVFKHEQTPSDQPVDS</sequence>